<keyword evidence="8" id="KW-1185">Reference proteome</keyword>
<reference evidence="7 8" key="1">
    <citation type="submission" date="2019-02" db="EMBL/GenBank/DDBJ databases">
        <title>Draft Genome Sequences of Six Type Strains of the Genus Massilia.</title>
        <authorList>
            <person name="Miess H."/>
            <person name="Frediansyhah A."/>
            <person name="Gross H."/>
        </authorList>
    </citation>
    <scope>NUCLEOTIDE SEQUENCE [LARGE SCALE GENOMIC DNA]</scope>
    <source>
        <strain evidence="7 8">DSM 17472</strain>
    </source>
</reference>
<evidence type="ECO:0000313" key="7">
    <source>
        <dbReference type="EMBL" id="QBH99944.1"/>
    </source>
</evidence>
<sequence>MSARRAMKCGSTMAMSSTTRCARSRHATCRKRAYTDEPSRAMNQFLRFLVLSGLGWLCDFATFALLSQGFGMSPFAANVVSSYVGVTFVWFTSLKTVFYRSGSRQALAMYWTYQLVSIMAYSQLLQAVAGALAGMLATTDLPVALRSAGGLAAKILVTPLNLITNFLFMKFLTRSMRPR</sequence>
<evidence type="ECO:0000259" key="6">
    <source>
        <dbReference type="Pfam" id="PF04138"/>
    </source>
</evidence>
<feature type="transmembrane region" description="Helical" evidence="5">
    <location>
        <begin position="110"/>
        <end position="136"/>
    </location>
</feature>
<proteinExistence type="predicted"/>
<feature type="transmembrane region" description="Helical" evidence="5">
    <location>
        <begin position="48"/>
        <end position="69"/>
    </location>
</feature>
<organism evidence="7 8">
    <name type="scientific">Pseudoduganella albidiflava</name>
    <dbReference type="NCBI Taxonomy" id="321983"/>
    <lineage>
        <taxon>Bacteria</taxon>
        <taxon>Pseudomonadati</taxon>
        <taxon>Pseudomonadota</taxon>
        <taxon>Betaproteobacteria</taxon>
        <taxon>Burkholderiales</taxon>
        <taxon>Oxalobacteraceae</taxon>
        <taxon>Telluria group</taxon>
        <taxon>Pseudoduganella</taxon>
    </lineage>
</organism>
<keyword evidence="3 5" id="KW-1133">Transmembrane helix</keyword>
<evidence type="ECO:0000313" key="8">
    <source>
        <dbReference type="Proteomes" id="UP000292307"/>
    </source>
</evidence>
<dbReference type="Proteomes" id="UP000292307">
    <property type="component" value="Chromosome"/>
</dbReference>
<feature type="domain" description="GtrA/DPMS transmembrane" evidence="6">
    <location>
        <begin position="47"/>
        <end position="173"/>
    </location>
</feature>
<feature type="transmembrane region" description="Helical" evidence="5">
    <location>
        <begin position="75"/>
        <end position="98"/>
    </location>
</feature>
<comment type="subcellular location">
    <subcellularLocation>
        <location evidence="1">Membrane</location>
        <topology evidence="1">Multi-pass membrane protein</topology>
    </subcellularLocation>
</comment>
<dbReference type="EMBL" id="CP036401">
    <property type="protein sequence ID" value="QBH99944.1"/>
    <property type="molecule type" value="Genomic_DNA"/>
</dbReference>
<evidence type="ECO:0000256" key="2">
    <source>
        <dbReference type="ARBA" id="ARBA00022692"/>
    </source>
</evidence>
<accession>A0ABX5RQ83</accession>
<protein>
    <submittedName>
        <fullName evidence="7">GtrA family protein</fullName>
    </submittedName>
</protein>
<keyword evidence="2 5" id="KW-0812">Transmembrane</keyword>
<dbReference type="InterPro" id="IPR007267">
    <property type="entry name" value="GtrA_DPMS_TM"/>
</dbReference>
<evidence type="ECO:0000256" key="3">
    <source>
        <dbReference type="ARBA" id="ARBA00022989"/>
    </source>
</evidence>
<evidence type="ECO:0000256" key="4">
    <source>
        <dbReference type="ARBA" id="ARBA00023136"/>
    </source>
</evidence>
<evidence type="ECO:0000256" key="1">
    <source>
        <dbReference type="ARBA" id="ARBA00004141"/>
    </source>
</evidence>
<feature type="transmembrane region" description="Helical" evidence="5">
    <location>
        <begin position="148"/>
        <end position="169"/>
    </location>
</feature>
<gene>
    <name evidence="7" type="ORF">EYF70_03110</name>
</gene>
<keyword evidence="4 5" id="KW-0472">Membrane</keyword>
<name>A0ABX5RQ83_9BURK</name>
<evidence type="ECO:0000256" key="5">
    <source>
        <dbReference type="SAM" id="Phobius"/>
    </source>
</evidence>
<dbReference type="Pfam" id="PF04138">
    <property type="entry name" value="GtrA_DPMS_TM"/>
    <property type="match status" value="1"/>
</dbReference>